<sequence>MTAETKARANANLSDIIAGAGESVPPPPATPQPSQTLCTNQVLVHSDASSPDSIFSPNTPTSADQPCKFKQRSGNIPADRSREPSLLKPTRERTGAPPSPPPPGSSLSRLCLGLAPSDTCGKAEDKVTKPLVVKPQIYEYLMAAVNKAQDKASRGRLPRAAGMSRELLMKIQQKYEEGRVLNLNTWFCCSKKERQKETRSPTVVGCQSSGSIKIVRSTKRNDATRQPSDVLKTPSCQDYLAITSRSSPSSCDKTTGVTGKMNCPGTTIISPQGLLQRHEDLQRDAEGCWHPQDRQQEPLVSSQRQERMEWVFDGSDSQPPGSQRTPSPVCLLSVSQCPKSVVINPMRYLEYFAGPPQDTDRGSYSKDTHLRATHPRDTHLRATHPRDMHLRATHPRDTHLRATHPRDTHLRATQPRDTHLRATHPSDTHPRATHSSDTYPRATHPRDTYSSATHPRDTHMWATHPRDTDPMATQDQSSHTSQAQAATATHRATYVHEGVNLDSLGTASTSRETEMYSMRDKRHLAPYPGQEYRHTWQGSEAGRGQQIYDTGWQYHQQHINQSFPSDDPNPNPWHQDPVSHHSRPLLDLTDSIFPRYLQQPPPPPPPPPPPVNIFQSASWETLQGSVPRCNTSWSAPLPEGHLYHGPGCERTRDQFGVGVCAGGGGGGGGGYVGMMYSQPNK</sequence>
<dbReference type="Proteomes" id="UP001487740">
    <property type="component" value="Unassembled WGS sequence"/>
</dbReference>
<protein>
    <submittedName>
        <fullName evidence="2">Uncharacterized protein</fullName>
    </submittedName>
</protein>
<feature type="region of interest" description="Disordered" evidence="1">
    <location>
        <begin position="559"/>
        <end position="584"/>
    </location>
</feature>
<accession>A0AAW0TUC0</accession>
<feature type="compositionally biased region" description="Polar residues" evidence="1">
    <location>
        <begin position="37"/>
        <end position="64"/>
    </location>
</feature>
<organism evidence="2 3">
    <name type="scientific">Scylla paramamosain</name>
    <name type="common">Mud crab</name>
    <dbReference type="NCBI Taxonomy" id="85552"/>
    <lineage>
        <taxon>Eukaryota</taxon>
        <taxon>Metazoa</taxon>
        <taxon>Ecdysozoa</taxon>
        <taxon>Arthropoda</taxon>
        <taxon>Crustacea</taxon>
        <taxon>Multicrustacea</taxon>
        <taxon>Malacostraca</taxon>
        <taxon>Eumalacostraca</taxon>
        <taxon>Eucarida</taxon>
        <taxon>Decapoda</taxon>
        <taxon>Pleocyemata</taxon>
        <taxon>Brachyura</taxon>
        <taxon>Eubrachyura</taxon>
        <taxon>Portunoidea</taxon>
        <taxon>Portunidae</taxon>
        <taxon>Portuninae</taxon>
        <taxon>Scylla</taxon>
    </lineage>
</organism>
<comment type="caution">
    <text evidence="2">The sequence shown here is derived from an EMBL/GenBank/DDBJ whole genome shotgun (WGS) entry which is preliminary data.</text>
</comment>
<feature type="region of interest" description="Disordered" evidence="1">
    <location>
        <begin position="354"/>
        <end position="489"/>
    </location>
</feature>
<dbReference type="EMBL" id="JARAKH010000026">
    <property type="protein sequence ID" value="KAK8390172.1"/>
    <property type="molecule type" value="Genomic_DNA"/>
</dbReference>
<feature type="compositionally biased region" description="Basic and acidic residues" evidence="1">
    <location>
        <begin position="358"/>
        <end position="430"/>
    </location>
</feature>
<proteinExistence type="predicted"/>
<keyword evidence="3" id="KW-1185">Reference proteome</keyword>
<reference evidence="2 3" key="1">
    <citation type="submission" date="2023-03" db="EMBL/GenBank/DDBJ databases">
        <title>High-quality genome of Scylla paramamosain provides insights in environmental adaptation.</title>
        <authorList>
            <person name="Zhang L."/>
        </authorList>
    </citation>
    <scope>NUCLEOTIDE SEQUENCE [LARGE SCALE GENOMIC DNA]</scope>
    <source>
        <strain evidence="2">LZ_2023a</strain>
        <tissue evidence="2">Muscle</tissue>
    </source>
</reference>
<feature type="compositionally biased region" description="Low complexity" evidence="1">
    <location>
        <begin position="472"/>
        <end position="489"/>
    </location>
</feature>
<evidence type="ECO:0000256" key="1">
    <source>
        <dbReference type="SAM" id="MobiDB-lite"/>
    </source>
</evidence>
<feature type="compositionally biased region" description="Basic and acidic residues" evidence="1">
    <location>
        <begin position="79"/>
        <end position="94"/>
    </location>
</feature>
<gene>
    <name evidence="2" type="ORF">O3P69_013024</name>
</gene>
<evidence type="ECO:0000313" key="3">
    <source>
        <dbReference type="Proteomes" id="UP001487740"/>
    </source>
</evidence>
<name>A0AAW0TUC0_SCYPA</name>
<dbReference type="AlphaFoldDB" id="A0AAW0TUC0"/>
<feature type="region of interest" description="Disordered" evidence="1">
    <location>
        <begin position="1"/>
        <end position="110"/>
    </location>
</feature>
<feature type="compositionally biased region" description="Basic and acidic residues" evidence="1">
    <location>
        <begin position="454"/>
        <end position="469"/>
    </location>
</feature>
<evidence type="ECO:0000313" key="2">
    <source>
        <dbReference type="EMBL" id="KAK8390172.1"/>
    </source>
</evidence>